<dbReference type="InterPro" id="IPR040241">
    <property type="entry name" value="TRP_Flc/Pkd2-like"/>
</dbReference>
<feature type="region of interest" description="Disordered" evidence="7">
    <location>
        <begin position="1"/>
        <end position="29"/>
    </location>
</feature>
<keyword evidence="6 8" id="KW-0472">Membrane</keyword>
<keyword evidence="11" id="KW-1185">Reference proteome</keyword>
<feature type="transmembrane region" description="Helical" evidence="8">
    <location>
        <begin position="630"/>
        <end position="651"/>
    </location>
</feature>
<evidence type="ECO:0000259" key="9">
    <source>
        <dbReference type="SMART" id="SM01320"/>
    </source>
</evidence>
<evidence type="ECO:0000256" key="4">
    <source>
        <dbReference type="ARBA" id="ARBA00022729"/>
    </source>
</evidence>
<feature type="region of interest" description="Disordered" evidence="7">
    <location>
        <begin position="445"/>
        <end position="466"/>
    </location>
</feature>
<feature type="compositionally biased region" description="Basic and acidic residues" evidence="7">
    <location>
        <begin position="842"/>
        <end position="854"/>
    </location>
</feature>
<feature type="domain" description="ML-like" evidence="9">
    <location>
        <begin position="163"/>
        <end position="301"/>
    </location>
</feature>
<evidence type="ECO:0000256" key="2">
    <source>
        <dbReference type="ARBA" id="ARBA00010642"/>
    </source>
</evidence>
<dbReference type="GO" id="GO:0055085">
    <property type="term" value="P:transmembrane transport"/>
    <property type="evidence" value="ECO:0007669"/>
    <property type="project" value="TreeGrafter"/>
</dbReference>
<evidence type="ECO:0000256" key="1">
    <source>
        <dbReference type="ARBA" id="ARBA00004141"/>
    </source>
</evidence>
<feature type="transmembrane region" description="Helical" evidence="8">
    <location>
        <begin position="657"/>
        <end position="675"/>
    </location>
</feature>
<comment type="similarity">
    <text evidence="2">Belongs to the transient receptor potential (TRP) ion channel family.</text>
</comment>
<feature type="transmembrane region" description="Helical" evidence="8">
    <location>
        <begin position="542"/>
        <end position="562"/>
    </location>
</feature>
<feature type="region of interest" description="Disordered" evidence="7">
    <location>
        <begin position="840"/>
        <end position="878"/>
    </location>
</feature>
<feature type="transmembrane region" description="Helical" evidence="8">
    <location>
        <begin position="687"/>
        <end position="706"/>
    </location>
</feature>
<dbReference type="GO" id="GO:0016020">
    <property type="term" value="C:membrane"/>
    <property type="evidence" value="ECO:0007669"/>
    <property type="project" value="UniProtKB-SubCell"/>
</dbReference>
<dbReference type="GO" id="GO:0009272">
    <property type="term" value="P:fungal-type cell wall biogenesis"/>
    <property type="evidence" value="ECO:0007669"/>
    <property type="project" value="TreeGrafter"/>
</dbReference>
<reference evidence="10 11" key="1">
    <citation type="submission" date="2015-07" db="EMBL/GenBank/DDBJ databases">
        <title>Comparative genomics of the Sigatoka disease complex on banana suggests a link between parallel evolutionary changes in Pseudocercospora fijiensis and Pseudocercospora eumusae and increased virulence on the banana host.</title>
        <authorList>
            <person name="Chang T.-C."/>
            <person name="Salvucci A."/>
            <person name="Crous P.W."/>
            <person name="Stergiopoulos I."/>
        </authorList>
    </citation>
    <scope>NUCLEOTIDE SEQUENCE [LARGE SCALE GENOMIC DNA]</scope>
    <source>
        <strain evidence="10 11">CBS 114824</strain>
    </source>
</reference>
<dbReference type="PANTHER" id="PTHR31145">
    <property type="entry name" value="INTEGRAL MEMBRANE PROTEIN (AFU_ORTHOLOGUE AFUA_7G01610)"/>
    <property type="match status" value="1"/>
</dbReference>
<evidence type="ECO:0000313" key="11">
    <source>
        <dbReference type="Proteomes" id="UP000070133"/>
    </source>
</evidence>
<comment type="subcellular location">
    <subcellularLocation>
        <location evidence="1">Membrane</location>
        <topology evidence="1">Multi-pass membrane protein</topology>
    </subcellularLocation>
</comment>
<keyword evidence="4" id="KW-0732">Signal</keyword>
<gene>
    <name evidence="10" type="ORF">AC578_2734</name>
</gene>
<dbReference type="EMBL" id="LFZN01000051">
    <property type="protein sequence ID" value="KXT01739.1"/>
    <property type="molecule type" value="Genomic_DNA"/>
</dbReference>
<sequence>MAKRLTQRLRGSQSPKPLPQQSLTPKTPSRILSPASLRLLSILHCTVISTFVWPHCFTFLHFFVRTVHPKKQGYILQAKSLRNAGQLLEHDFLGSHLRPASSPRANILSHRSRSLQLSLPFEEPHSSRGRKPDHATMRSSAGIPRLLPLCLLSALPASVLAGDVLSTDGYSLCTNDPDIQVQALDVSYNKNTRRITFDVAGSSASEQNVTLELEVSAYGKTVYTKDFNPCDENMTQMCPVPAGSFSSKGEQTIPEEYASQIPAIAFSIPDLDGLVKLQVKSSSGAEIACIQSSISNGHTASMPSVTYAAAGVAAAALAFSAVGAVAAGGHPGAATSSPTFTEVIGWFQGMAMNGMLSVQYPKVYQSFATNFGFSCGLVQWGSMQTAIDNFRAKTGGNITNNNYEYLKNNATLVYNDGYTNSSITKRALNTALLWARDGTTVNVNGTESTVGGGDSTGSNSTSSQNTKDDKFVSGIQAYVEQLSIPSANTFMTVLLIWAIVVAAIIVLILLVKCILEAWATFGKLSHAMESWRKRYWWRMAKAQVNLVLMLYGVWTMWCVYQFTTGDSWAAKVLAGVTLALFTAVLGGFAWRVVTKARQYKKMEGDTSKLYEDKDVWIKYSLFYDNFKKNYWWIFIPAIIYMFVRGCIIAGANGHGMVQVAGQLIVEALMLALLLWTRPYQRTSGKWINIVIQTVRVLSVVCVLVFVEELGLSQTTKTVTGVVLIVVQSVMTGILAILIAVNAIITCVRENPHRRARKEKERLARDFDNLTPLDARNSLLMSDVKHADTSYKSAAPFVSSSPFADHRGRYDPVPVAHRGDSPHREDAAYRDDERLVASAADMGIRDPSHYRDHSRASSVSRDVSREPRLPDLNFGPRAL</sequence>
<evidence type="ECO:0000256" key="3">
    <source>
        <dbReference type="ARBA" id="ARBA00022692"/>
    </source>
</evidence>
<feature type="transmembrane region" description="Helical" evidence="8">
    <location>
        <begin position="718"/>
        <end position="747"/>
    </location>
</feature>
<dbReference type="AlphaFoldDB" id="A0A139HHA7"/>
<dbReference type="STRING" id="321146.A0A139HHA7"/>
<evidence type="ECO:0000256" key="5">
    <source>
        <dbReference type="ARBA" id="ARBA00022989"/>
    </source>
</evidence>
<keyword evidence="5 8" id="KW-1133">Transmembrane helix</keyword>
<evidence type="ECO:0000313" key="10">
    <source>
        <dbReference type="EMBL" id="KXT01739.1"/>
    </source>
</evidence>
<dbReference type="SMART" id="SM01320">
    <property type="entry name" value="TRP_N"/>
    <property type="match status" value="1"/>
</dbReference>
<dbReference type="InterPro" id="IPR032800">
    <property type="entry name" value="TRP_N"/>
</dbReference>
<evidence type="ECO:0000256" key="7">
    <source>
        <dbReference type="SAM" id="MobiDB-lite"/>
    </source>
</evidence>
<dbReference type="PANTHER" id="PTHR31145:SF5">
    <property type="entry name" value="DUF907 DOMAIN PROTEIN (AFU_ORTHOLOGUE AFUA_2G06100)"/>
    <property type="match status" value="1"/>
</dbReference>
<dbReference type="Pfam" id="PF06011">
    <property type="entry name" value="TRP"/>
    <property type="match status" value="1"/>
</dbReference>
<proteinExistence type="inferred from homology"/>
<evidence type="ECO:0000256" key="8">
    <source>
        <dbReference type="SAM" id="Phobius"/>
    </source>
</evidence>
<evidence type="ECO:0000256" key="6">
    <source>
        <dbReference type="ARBA" id="ARBA00023136"/>
    </source>
</evidence>
<dbReference type="Pfam" id="PF14558">
    <property type="entry name" value="TRP_N"/>
    <property type="match status" value="1"/>
</dbReference>
<name>A0A139HHA7_9PEZI</name>
<feature type="transmembrane region" description="Helical" evidence="8">
    <location>
        <begin position="568"/>
        <end position="593"/>
    </location>
</feature>
<organism evidence="10 11">
    <name type="scientific">Pseudocercospora eumusae</name>
    <dbReference type="NCBI Taxonomy" id="321146"/>
    <lineage>
        <taxon>Eukaryota</taxon>
        <taxon>Fungi</taxon>
        <taxon>Dikarya</taxon>
        <taxon>Ascomycota</taxon>
        <taxon>Pezizomycotina</taxon>
        <taxon>Dothideomycetes</taxon>
        <taxon>Dothideomycetidae</taxon>
        <taxon>Mycosphaerellales</taxon>
        <taxon>Mycosphaerellaceae</taxon>
        <taxon>Pseudocercospora</taxon>
    </lineage>
</organism>
<dbReference type="Proteomes" id="UP000070133">
    <property type="component" value="Unassembled WGS sequence"/>
</dbReference>
<feature type="compositionally biased region" description="Low complexity" evidence="7">
    <location>
        <begin position="456"/>
        <end position="465"/>
    </location>
</feature>
<comment type="caution">
    <text evidence="10">The sequence shown here is derived from an EMBL/GenBank/DDBJ whole genome shotgun (WGS) entry which is preliminary data.</text>
</comment>
<protein>
    <recommendedName>
        <fullName evidence="9">ML-like domain-containing protein</fullName>
    </recommendedName>
</protein>
<feature type="transmembrane region" description="Helical" evidence="8">
    <location>
        <begin position="494"/>
        <end position="521"/>
    </location>
</feature>
<dbReference type="OrthoDB" id="2115177at2759"/>
<keyword evidence="3 8" id="KW-0812">Transmembrane</keyword>
<feature type="compositionally biased region" description="Polar residues" evidence="7">
    <location>
        <begin position="9"/>
        <end position="27"/>
    </location>
</feature>
<accession>A0A139HHA7</accession>
<dbReference type="InterPro" id="IPR010308">
    <property type="entry name" value="TRP_C"/>
</dbReference>